<organism evidence="1 2">
    <name type="scientific">Cryptomeria japonica</name>
    <name type="common">Japanese cedar</name>
    <name type="synonym">Cupressus japonica</name>
    <dbReference type="NCBI Taxonomy" id="3369"/>
    <lineage>
        <taxon>Eukaryota</taxon>
        <taxon>Viridiplantae</taxon>
        <taxon>Streptophyta</taxon>
        <taxon>Embryophyta</taxon>
        <taxon>Tracheophyta</taxon>
        <taxon>Spermatophyta</taxon>
        <taxon>Pinopsida</taxon>
        <taxon>Pinidae</taxon>
        <taxon>Conifers II</taxon>
        <taxon>Cupressales</taxon>
        <taxon>Cupressaceae</taxon>
        <taxon>Cryptomeria</taxon>
    </lineage>
</organism>
<dbReference type="Proteomes" id="UP001234787">
    <property type="component" value="Unassembled WGS sequence"/>
</dbReference>
<keyword evidence="2" id="KW-1185">Reference proteome</keyword>
<proteinExistence type="predicted"/>
<dbReference type="EMBL" id="BSEH01000022">
    <property type="protein sequence ID" value="GLJ56420.1"/>
    <property type="molecule type" value="Genomic_DNA"/>
</dbReference>
<evidence type="ECO:0000313" key="2">
    <source>
        <dbReference type="Proteomes" id="UP001234787"/>
    </source>
</evidence>
<name>A0AAD3NJF8_CRYJA</name>
<dbReference type="AlphaFoldDB" id="A0AAD3NJF8"/>
<gene>
    <name evidence="1" type="ORF">SUGI_1223470</name>
</gene>
<protein>
    <submittedName>
        <fullName evidence="1">Uncharacterized protein</fullName>
    </submittedName>
</protein>
<accession>A0AAD3NJF8</accession>
<evidence type="ECO:0000313" key="1">
    <source>
        <dbReference type="EMBL" id="GLJ56420.1"/>
    </source>
</evidence>
<sequence length="90" mass="9542">MNRDRTETSWDLGARFQDGVQSFVAVPMESLIGNPPDKEKDRALQASPAATYHAVRGVADDVDAISGLVGKTGLPGGKGIVLQFIWSGVT</sequence>
<comment type="caution">
    <text evidence="1">The sequence shown here is derived from an EMBL/GenBank/DDBJ whole genome shotgun (WGS) entry which is preliminary data.</text>
</comment>
<reference evidence="1" key="1">
    <citation type="submission" date="2022-12" db="EMBL/GenBank/DDBJ databases">
        <title>Chromosome-Level Genome Assembly of Japanese Cedar (Cryptomeriajaponica D. Don).</title>
        <authorList>
            <person name="Fujino T."/>
            <person name="Yamaguchi K."/>
            <person name="Yokoyama T."/>
            <person name="Hamanaka T."/>
            <person name="Harazono Y."/>
            <person name="Kamada H."/>
            <person name="Kobayashi W."/>
            <person name="Ujino-Ihara T."/>
            <person name="Uchiyama K."/>
            <person name="Matsumoto A."/>
            <person name="Izuno A."/>
            <person name="Tsumura Y."/>
            <person name="Toyoda A."/>
            <person name="Shigenobu S."/>
            <person name="Moriguchi Y."/>
            <person name="Ueno S."/>
            <person name="Kasahara M."/>
        </authorList>
    </citation>
    <scope>NUCLEOTIDE SEQUENCE</scope>
</reference>